<comment type="caution">
    <text evidence="2">The sequence shown here is derived from an EMBL/GenBank/DDBJ whole genome shotgun (WGS) entry which is preliminary data.</text>
</comment>
<proteinExistence type="predicted"/>
<protein>
    <submittedName>
        <fullName evidence="2">Uncharacterized protein</fullName>
    </submittedName>
</protein>
<sequence>MDTYNKTTSYQDTYFRSPHMVVIVLVPILLALLTVLYCLVCTFNSAFLCCHFVQTKGNSSQHDYMVGSTNIHVWIVFLEISNTLSTEEAELDRQHHLVTH</sequence>
<evidence type="ECO:0000313" key="3">
    <source>
        <dbReference type="Proteomes" id="UP001208570"/>
    </source>
</evidence>
<evidence type="ECO:0000256" key="1">
    <source>
        <dbReference type="SAM" id="Phobius"/>
    </source>
</evidence>
<accession>A0AAD9KGF3</accession>
<name>A0AAD9KGF3_9ANNE</name>
<feature type="transmembrane region" description="Helical" evidence="1">
    <location>
        <begin position="20"/>
        <end position="53"/>
    </location>
</feature>
<gene>
    <name evidence="2" type="ORF">LSH36_3g05096</name>
</gene>
<organism evidence="2 3">
    <name type="scientific">Paralvinella palmiformis</name>
    <dbReference type="NCBI Taxonomy" id="53620"/>
    <lineage>
        <taxon>Eukaryota</taxon>
        <taxon>Metazoa</taxon>
        <taxon>Spiralia</taxon>
        <taxon>Lophotrochozoa</taxon>
        <taxon>Annelida</taxon>
        <taxon>Polychaeta</taxon>
        <taxon>Sedentaria</taxon>
        <taxon>Canalipalpata</taxon>
        <taxon>Terebellida</taxon>
        <taxon>Terebelliformia</taxon>
        <taxon>Alvinellidae</taxon>
        <taxon>Paralvinella</taxon>
    </lineage>
</organism>
<keyword evidence="1" id="KW-1133">Transmembrane helix</keyword>
<evidence type="ECO:0000313" key="2">
    <source>
        <dbReference type="EMBL" id="KAK2170295.1"/>
    </source>
</evidence>
<dbReference type="AlphaFoldDB" id="A0AAD9KGF3"/>
<dbReference type="EMBL" id="JAODUP010000003">
    <property type="protein sequence ID" value="KAK2170295.1"/>
    <property type="molecule type" value="Genomic_DNA"/>
</dbReference>
<dbReference type="Proteomes" id="UP001208570">
    <property type="component" value="Unassembled WGS sequence"/>
</dbReference>
<keyword evidence="1" id="KW-0472">Membrane</keyword>
<keyword evidence="3" id="KW-1185">Reference proteome</keyword>
<reference evidence="2" key="1">
    <citation type="journal article" date="2023" name="Mol. Biol. Evol.">
        <title>Third-Generation Sequencing Reveals the Adaptive Role of the Epigenome in Three Deep-Sea Polychaetes.</title>
        <authorList>
            <person name="Perez M."/>
            <person name="Aroh O."/>
            <person name="Sun Y."/>
            <person name="Lan Y."/>
            <person name="Juniper S.K."/>
            <person name="Young C.R."/>
            <person name="Angers B."/>
            <person name="Qian P.Y."/>
        </authorList>
    </citation>
    <scope>NUCLEOTIDE SEQUENCE</scope>
    <source>
        <strain evidence="2">P08H-3</strain>
    </source>
</reference>
<keyword evidence="1" id="KW-0812">Transmembrane</keyword>